<comment type="similarity">
    <text evidence="1">Belongs to the 5'(3')-deoxyribonucleotidase family.</text>
</comment>
<dbReference type="SFLD" id="SFLDG01126">
    <property type="entry name" value="C1.2:_Nucleotidase_Like"/>
    <property type="match status" value="1"/>
</dbReference>
<dbReference type="Gene3D" id="3.40.50.1000">
    <property type="entry name" value="HAD superfamily/HAD-like"/>
    <property type="match status" value="1"/>
</dbReference>
<dbReference type="PANTHER" id="PTHR16504">
    <property type="entry name" value="5'(3')-DEOXYRIBONUCLEOTIDASE"/>
    <property type="match status" value="1"/>
</dbReference>
<dbReference type="InterPro" id="IPR036412">
    <property type="entry name" value="HAD-like_sf"/>
</dbReference>
<dbReference type="Pfam" id="PF06941">
    <property type="entry name" value="NT5C"/>
    <property type="match status" value="1"/>
</dbReference>
<evidence type="ECO:0000313" key="4">
    <source>
        <dbReference type="Proteomes" id="UP000243688"/>
    </source>
</evidence>
<dbReference type="InterPro" id="IPR023214">
    <property type="entry name" value="HAD_sf"/>
</dbReference>
<reference evidence="3 4" key="1">
    <citation type="submission" date="2016-12" db="EMBL/GenBank/DDBJ databases">
        <title>Candidatus Reconcilibacillus cellulovorans genome.</title>
        <authorList>
            <person name="Kolinko S."/>
            <person name="Wu Y.-W."/>
            <person name="Tachea F."/>
            <person name="Denzel E."/>
            <person name="Hiras J."/>
            <person name="Baecker N."/>
            <person name="Chan L.J."/>
            <person name="Eichorst S.A."/>
            <person name="Frey D."/>
            <person name="Adams P.D."/>
            <person name="Pray T."/>
            <person name="Tanjore D."/>
            <person name="Petzold C.J."/>
            <person name="Gladden J.M."/>
            <person name="Simmons B.A."/>
            <person name="Singer S.W."/>
        </authorList>
    </citation>
    <scope>NUCLEOTIDE SEQUENCE [LARGE SCALE GENOMIC DNA]</scope>
    <source>
        <strain evidence="3">JTherm</strain>
    </source>
</reference>
<proteinExistence type="inferred from homology"/>
<dbReference type="SFLD" id="SFLDG01146">
    <property type="entry name" value="C1.2.2"/>
    <property type="match status" value="1"/>
</dbReference>
<evidence type="ECO:0000256" key="2">
    <source>
        <dbReference type="PIRSR" id="PIRSR610708-1"/>
    </source>
</evidence>
<dbReference type="GO" id="GO:0008253">
    <property type="term" value="F:5'-nucleotidase activity"/>
    <property type="evidence" value="ECO:0007669"/>
    <property type="project" value="InterPro"/>
</dbReference>
<dbReference type="Proteomes" id="UP000243688">
    <property type="component" value="Unassembled WGS sequence"/>
</dbReference>
<feature type="active site" description="Nucleophile" evidence="2">
    <location>
        <position position="15"/>
    </location>
</feature>
<feature type="active site" description="Proton donor" evidence="2">
    <location>
        <position position="17"/>
    </location>
</feature>
<dbReference type="SUPFAM" id="SSF56784">
    <property type="entry name" value="HAD-like"/>
    <property type="match status" value="1"/>
</dbReference>
<organism evidence="3 4">
    <name type="scientific">Candidatus Reconcilbacillus cellulovorans</name>
    <dbReference type="NCBI Taxonomy" id="1906605"/>
    <lineage>
        <taxon>Bacteria</taxon>
        <taxon>Bacillati</taxon>
        <taxon>Bacillota</taxon>
        <taxon>Bacilli</taxon>
        <taxon>Bacillales</taxon>
        <taxon>Paenibacillaceae</taxon>
        <taxon>Candidatus Reconcilbacillus</taxon>
    </lineage>
</organism>
<dbReference type="InterPro" id="IPR010708">
    <property type="entry name" value="5'(3')-deoxyribonucleotidase"/>
</dbReference>
<dbReference type="AlphaFoldDB" id="A0A2A6DZ79"/>
<comment type="caution">
    <text evidence="3">The sequence shown here is derived from an EMBL/GenBank/DDBJ whole genome shotgun (WGS) entry which is preliminary data.</text>
</comment>
<dbReference type="Gene3D" id="1.10.40.40">
    <property type="entry name" value="Deoxyribonucleotidase, domain 2"/>
    <property type="match status" value="1"/>
</dbReference>
<protein>
    <submittedName>
        <fullName evidence="3">5'(3')-deoxyribonucleotidase</fullName>
    </submittedName>
</protein>
<dbReference type="GO" id="GO:0009223">
    <property type="term" value="P:pyrimidine deoxyribonucleotide catabolic process"/>
    <property type="evidence" value="ECO:0007669"/>
    <property type="project" value="TreeGrafter"/>
</dbReference>
<dbReference type="SFLD" id="SFLDS00003">
    <property type="entry name" value="Haloacid_Dehalogenase"/>
    <property type="match status" value="1"/>
</dbReference>
<name>A0A2A6DZ79_9BACL</name>
<evidence type="ECO:0000256" key="1">
    <source>
        <dbReference type="ARBA" id="ARBA00009589"/>
    </source>
</evidence>
<dbReference type="EMBL" id="MOXJ01000022">
    <property type="protein sequence ID" value="PDO09992.1"/>
    <property type="molecule type" value="Genomic_DNA"/>
</dbReference>
<evidence type="ECO:0000313" key="3">
    <source>
        <dbReference type="EMBL" id="PDO09992.1"/>
    </source>
</evidence>
<dbReference type="PANTHER" id="PTHR16504:SF4">
    <property type="entry name" value="5'(3')-DEOXYRIBONUCLEOTIDASE"/>
    <property type="match status" value="1"/>
</dbReference>
<accession>A0A2A6DZ79</accession>
<gene>
    <name evidence="3" type="ORF">BLM47_09705</name>
</gene>
<sequence>MTRGIQVNRPVILVDMDSVIVDLMSEWHRRYNEDYGDDLTVDRLLTWETERYVKPECGLKIYDYLDEPGLFLNLRPLPGAIESLRRLHERFDVVIVTSSRMNAYAEKEQWVERHLPFIGRKNLIFAHRKELIRGEMLFDDAPHNLLAFQQTGRTAVAMDYPYNRHVPGPRVKNWNEFERLAEQLLCKSGGKP</sequence>